<proteinExistence type="predicted"/>
<feature type="region of interest" description="Disordered" evidence="1">
    <location>
        <begin position="48"/>
        <end position="78"/>
    </location>
</feature>
<sequence>MFGAAAIIGRYQGTRDQILKGSIVPTYGHEGVGLRASASSCGKALGCRQSGSRPVGTLGRLERRHAEGGRGQYQRRQD</sequence>
<comment type="caution">
    <text evidence="2">The sequence shown here is derived from an EMBL/GenBank/DDBJ whole genome shotgun (WGS) entry which is preliminary data.</text>
</comment>
<evidence type="ECO:0000256" key="1">
    <source>
        <dbReference type="SAM" id="MobiDB-lite"/>
    </source>
</evidence>
<organism evidence="2 3">
    <name type="scientific">Adiantum capillus-veneris</name>
    <name type="common">Maidenhair fern</name>
    <dbReference type="NCBI Taxonomy" id="13818"/>
    <lineage>
        <taxon>Eukaryota</taxon>
        <taxon>Viridiplantae</taxon>
        <taxon>Streptophyta</taxon>
        <taxon>Embryophyta</taxon>
        <taxon>Tracheophyta</taxon>
        <taxon>Polypodiopsida</taxon>
        <taxon>Polypodiidae</taxon>
        <taxon>Polypodiales</taxon>
        <taxon>Pteridineae</taxon>
        <taxon>Pteridaceae</taxon>
        <taxon>Vittarioideae</taxon>
        <taxon>Adiantum</taxon>
    </lineage>
</organism>
<dbReference type="EMBL" id="JABFUD020000009">
    <property type="protein sequence ID" value="KAI5075379.1"/>
    <property type="molecule type" value="Genomic_DNA"/>
</dbReference>
<reference evidence="2" key="1">
    <citation type="submission" date="2021-01" db="EMBL/GenBank/DDBJ databases">
        <title>Adiantum capillus-veneris genome.</title>
        <authorList>
            <person name="Fang Y."/>
            <person name="Liao Q."/>
        </authorList>
    </citation>
    <scope>NUCLEOTIDE SEQUENCE</scope>
    <source>
        <strain evidence="2">H3</strain>
        <tissue evidence="2">Leaf</tissue>
    </source>
</reference>
<accession>A0A9D4UWM8</accession>
<dbReference type="Proteomes" id="UP000886520">
    <property type="component" value="Chromosome 9"/>
</dbReference>
<protein>
    <submittedName>
        <fullName evidence="2">Uncharacterized protein</fullName>
    </submittedName>
</protein>
<gene>
    <name evidence="2" type="ORF">GOP47_0009455</name>
</gene>
<keyword evidence="3" id="KW-1185">Reference proteome</keyword>
<dbReference type="AlphaFoldDB" id="A0A9D4UWM8"/>
<evidence type="ECO:0000313" key="2">
    <source>
        <dbReference type="EMBL" id="KAI5075379.1"/>
    </source>
</evidence>
<evidence type="ECO:0000313" key="3">
    <source>
        <dbReference type="Proteomes" id="UP000886520"/>
    </source>
</evidence>
<name>A0A9D4UWM8_ADICA</name>